<name>A0A0S4U675_RALSL</name>
<dbReference type="PANTHER" id="PTHR13774">
    <property type="entry name" value="PHENAZINE BIOSYNTHESIS PROTEIN"/>
    <property type="match status" value="1"/>
</dbReference>
<evidence type="ECO:0000313" key="2">
    <source>
        <dbReference type="EMBL" id="CUV17719.1"/>
    </source>
</evidence>
<dbReference type="Pfam" id="PF02567">
    <property type="entry name" value="PhzC-PhzF"/>
    <property type="match status" value="1"/>
</dbReference>
<dbReference type="PANTHER" id="PTHR13774:SF32">
    <property type="entry name" value="ANTISENSE-ENHANCING SEQUENCE 1"/>
    <property type="match status" value="1"/>
</dbReference>
<dbReference type="Gene3D" id="3.10.310.10">
    <property type="entry name" value="Diaminopimelate Epimerase, Chain A, domain 1"/>
    <property type="match status" value="2"/>
</dbReference>
<dbReference type="EMBL" id="LN899821">
    <property type="protein sequence ID" value="CUV17719.1"/>
    <property type="molecule type" value="Genomic_DNA"/>
</dbReference>
<sequence length="306" mass="33253">MEPAWRRVDHGAFLMLSTDPTMSRYPFRLLNVFAETTFGGNQLAVFEDGRGLDDATMQAIGRQFNLSEITFIFPDDADGATARFRIFTPDYEMPFAGHPSLGTAQVVRELYGPGNDVTLRCHSGTVHLSARDDGWSLVPPRAGALSTRPADPAIAGMLGLEADALASPPMWVDVGIEQLMVPVKRRADVERARPDLSVFDAWPRSRDDGRNAYVFTMPEPGSAEPVVARFFFEYGTGMIEDPGTGSACANLGGWLRATGHALPVSLRVEQGAAVRRPCHLTLRVDADGTIHVGGRVIEIGRGTLNL</sequence>
<reference evidence="2" key="1">
    <citation type="submission" date="2015-10" db="EMBL/GenBank/DDBJ databases">
        <authorList>
            <person name="Gilbert D.G."/>
        </authorList>
    </citation>
    <scope>NUCLEOTIDE SEQUENCE</scope>
    <source>
        <strain evidence="2">Phyl III-seqv23</strain>
    </source>
</reference>
<comment type="similarity">
    <text evidence="1">Belongs to the PhzF family.</text>
</comment>
<dbReference type="NCBIfam" id="TIGR00654">
    <property type="entry name" value="PhzF_family"/>
    <property type="match status" value="1"/>
</dbReference>
<dbReference type="PIRSF" id="PIRSF016184">
    <property type="entry name" value="PhzC_PhzF"/>
    <property type="match status" value="1"/>
</dbReference>
<dbReference type="SUPFAM" id="SSF54506">
    <property type="entry name" value="Diaminopimelate epimerase-like"/>
    <property type="match status" value="1"/>
</dbReference>
<dbReference type="InterPro" id="IPR003719">
    <property type="entry name" value="Phenazine_PhzF-like"/>
</dbReference>
<dbReference type="GO" id="GO:0005737">
    <property type="term" value="C:cytoplasm"/>
    <property type="evidence" value="ECO:0007669"/>
    <property type="project" value="TreeGrafter"/>
</dbReference>
<proteinExistence type="inferred from homology"/>
<dbReference type="GO" id="GO:0016853">
    <property type="term" value="F:isomerase activity"/>
    <property type="evidence" value="ECO:0007669"/>
    <property type="project" value="TreeGrafter"/>
</dbReference>
<dbReference type="PATRIC" id="fig|305.118.peg.36"/>
<accession>A0A0S4U675</accession>
<evidence type="ECO:0000256" key="1">
    <source>
        <dbReference type="ARBA" id="ARBA00008270"/>
    </source>
</evidence>
<protein>
    <submittedName>
        <fullName evidence="2">Uncharacterized protein</fullName>
    </submittedName>
</protein>
<organism evidence="2">
    <name type="scientific">Ralstonia solanacearum</name>
    <name type="common">Pseudomonas solanacearum</name>
    <dbReference type="NCBI Taxonomy" id="305"/>
    <lineage>
        <taxon>Bacteria</taxon>
        <taxon>Pseudomonadati</taxon>
        <taxon>Pseudomonadota</taxon>
        <taxon>Betaproteobacteria</taxon>
        <taxon>Burkholderiales</taxon>
        <taxon>Burkholderiaceae</taxon>
        <taxon>Ralstonia</taxon>
        <taxon>Ralstonia solanacearum species complex</taxon>
    </lineage>
</organism>
<gene>
    <name evidence="2" type="ORF">PSS4_v1_370048</name>
</gene>
<dbReference type="AlphaFoldDB" id="A0A0S4U675"/>